<feature type="region of interest" description="Disordered" evidence="1">
    <location>
        <begin position="1"/>
        <end position="28"/>
    </location>
</feature>
<keyword evidence="2" id="KW-1185">Reference proteome</keyword>
<proteinExistence type="predicted"/>
<evidence type="ECO:0000313" key="2">
    <source>
        <dbReference type="Proteomes" id="UP000887565"/>
    </source>
</evidence>
<evidence type="ECO:0000313" key="3">
    <source>
        <dbReference type="WBParaSite" id="nRc.2.0.1.t32279-RA"/>
    </source>
</evidence>
<feature type="compositionally biased region" description="Polar residues" evidence="1">
    <location>
        <begin position="15"/>
        <end position="28"/>
    </location>
</feature>
<dbReference type="Proteomes" id="UP000887565">
    <property type="component" value="Unplaced"/>
</dbReference>
<protein>
    <submittedName>
        <fullName evidence="3">Uncharacterized protein</fullName>
    </submittedName>
</protein>
<organism evidence="2 3">
    <name type="scientific">Romanomermis culicivorax</name>
    <name type="common">Nematode worm</name>
    <dbReference type="NCBI Taxonomy" id="13658"/>
    <lineage>
        <taxon>Eukaryota</taxon>
        <taxon>Metazoa</taxon>
        <taxon>Ecdysozoa</taxon>
        <taxon>Nematoda</taxon>
        <taxon>Enoplea</taxon>
        <taxon>Dorylaimia</taxon>
        <taxon>Mermithida</taxon>
        <taxon>Mermithoidea</taxon>
        <taxon>Mermithidae</taxon>
        <taxon>Romanomermis</taxon>
    </lineage>
</organism>
<sequence length="108" mass="11431">MDESTPVKPTAMDAETNTRTTEQMLTNIPEESTLDHSTSMDIVPAELAMMSPSTAPAVDQHIYLATSAILPGPPIIATVAADRSAMASIGRNPHHVPLPVPTARYAVP</sequence>
<accession>A0A915K1T4</accession>
<reference evidence="3" key="1">
    <citation type="submission" date="2022-11" db="UniProtKB">
        <authorList>
            <consortium name="WormBaseParasite"/>
        </authorList>
    </citation>
    <scope>IDENTIFICATION</scope>
</reference>
<dbReference type="WBParaSite" id="nRc.2.0.1.t32279-RA">
    <property type="protein sequence ID" value="nRc.2.0.1.t32279-RA"/>
    <property type="gene ID" value="nRc.2.0.1.g32279"/>
</dbReference>
<dbReference type="AlphaFoldDB" id="A0A915K1T4"/>
<evidence type="ECO:0000256" key="1">
    <source>
        <dbReference type="SAM" id="MobiDB-lite"/>
    </source>
</evidence>
<name>A0A915K1T4_ROMCU</name>